<evidence type="ECO:0000256" key="3">
    <source>
        <dbReference type="ARBA" id="ARBA00023136"/>
    </source>
</evidence>
<dbReference type="InterPro" id="IPR027417">
    <property type="entry name" value="P-loop_NTPase"/>
</dbReference>
<keyword evidence="8" id="KW-1185">Reference proteome</keyword>
<dbReference type="CDD" id="cd01896">
    <property type="entry name" value="DRG"/>
    <property type="match status" value="1"/>
</dbReference>
<dbReference type="PANTHER" id="PTHR22746">
    <property type="entry name" value="RAB6A-GEF COMPLEX PARTNER PROTEIN 1"/>
    <property type="match status" value="1"/>
</dbReference>
<keyword evidence="2" id="KW-0547">Nucleotide-binding</keyword>
<dbReference type="Pfam" id="PF01926">
    <property type="entry name" value="MMR_HSR1"/>
    <property type="match status" value="1"/>
</dbReference>
<reference evidence="7 8" key="1">
    <citation type="submission" date="2019-02" db="EMBL/GenBank/DDBJ databases">
        <title>Genome sequencing of the rare red list fungi Phellinidium pouzarii.</title>
        <authorList>
            <person name="Buettner E."/>
            <person name="Kellner H."/>
        </authorList>
    </citation>
    <scope>NUCLEOTIDE SEQUENCE [LARGE SCALE GENOMIC DNA]</scope>
    <source>
        <strain evidence="7 8">DSM 108285</strain>
    </source>
</reference>
<dbReference type="SUPFAM" id="SSF82171">
    <property type="entry name" value="DPP6 N-terminal domain-like"/>
    <property type="match status" value="1"/>
</dbReference>
<dbReference type="PROSITE" id="PS51710">
    <property type="entry name" value="G_OBG"/>
    <property type="match status" value="1"/>
</dbReference>
<dbReference type="PRINTS" id="PR00326">
    <property type="entry name" value="GTP1OBG"/>
</dbReference>
<dbReference type="GO" id="GO:0042147">
    <property type="term" value="P:retrograde transport, endosome to Golgi"/>
    <property type="evidence" value="ECO:0007669"/>
    <property type="project" value="TreeGrafter"/>
</dbReference>
<dbReference type="InterPro" id="IPR005225">
    <property type="entry name" value="Small_GTP-bd"/>
</dbReference>
<dbReference type="GO" id="GO:0005525">
    <property type="term" value="F:GTP binding"/>
    <property type="evidence" value="ECO:0007669"/>
    <property type="project" value="InterPro"/>
</dbReference>
<evidence type="ECO:0000313" key="8">
    <source>
        <dbReference type="Proteomes" id="UP000308199"/>
    </source>
</evidence>
<dbReference type="Gene3D" id="6.10.140.1070">
    <property type="match status" value="1"/>
</dbReference>
<dbReference type="SUPFAM" id="SSF56281">
    <property type="entry name" value="Metallo-hydrolase/oxidoreductase"/>
    <property type="match status" value="1"/>
</dbReference>
<dbReference type="Gene3D" id="2.60.120.330">
    <property type="entry name" value="B-lactam Antibiotic, Isopenicillin N Synthase, Chain"/>
    <property type="match status" value="1"/>
</dbReference>
<dbReference type="CDD" id="cd16279">
    <property type="entry name" value="metallo-hydrolase-like_MBL-fold"/>
    <property type="match status" value="1"/>
</dbReference>
<dbReference type="PANTHER" id="PTHR22746:SF10">
    <property type="entry name" value="GUANINE NUCLEOTIDE EXCHANGE FACTOR SUBUNIT RIC1"/>
    <property type="match status" value="1"/>
</dbReference>
<dbReference type="GO" id="GO:0034066">
    <property type="term" value="C:Ric1-Rgp1 guanyl-nucleotide exchange factor complex"/>
    <property type="evidence" value="ECO:0007669"/>
    <property type="project" value="InterPro"/>
</dbReference>
<dbReference type="PROSITE" id="PS50904">
    <property type="entry name" value="PRELI_MSF1"/>
    <property type="match status" value="1"/>
</dbReference>
<dbReference type="InterPro" id="IPR031662">
    <property type="entry name" value="GTP-binding_2"/>
</dbReference>
<accession>A0A4S4LIC4</accession>
<evidence type="ECO:0000259" key="5">
    <source>
        <dbReference type="PROSITE" id="PS50904"/>
    </source>
</evidence>
<dbReference type="InterPro" id="IPR006797">
    <property type="entry name" value="PRELI/MSF1_dom"/>
</dbReference>
<dbReference type="Pfam" id="PF16897">
    <property type="entry name" value="MMR_HSR1_Xtn"/>
    <property type="match status" value="1"/>
</dbReference>
<dbReference type="NCBIfam" id="TIGR00231">
    <property type="entry name" value="small_GTP"/>
    <property type="match status" value="1"/>
</dbReference>
<evidence type="ECO:0000256" key="1">
    <source>
        <dbReference type="ARBA" id="ARBA00004370"/>
    </source>
</evidence>
<feature type="region of interest" description="Disordered" evidence="4">
    <location>
        <begin position="850"/>
        <end position="881"/>
    </location>
</feature>
<dbReference type="InterPro" id="IPR027443">
    <property type="entry name" value="IPNS-like_sf"/>
</dbReference>
<dbReference type="InterPro" id="IPR006073">
    <property type="entry name" value="GTP-bd"/>
</dbReference>
<dbReference type="GO" id="GO:0003924">
    <property type="term" value="F:GTPase activity"/>
    <property type="evidence" value="ECO:0007669"/>
    <property type="project" value="InterPro"/>
</dbReference>
<evidence type="ECO:0000256" key="4">
    <source>
        <dbReference type="SAM" id="MobiDB-lite"/>
    </source>
</evidence>
<dbReference type="Pfam" id="PF12706">
    <property type="entry name" value="Lactamase_B_2"/>
    <property type="match status" value="1"/>
</dbReference>
<gene>
    <name evidence="7" type="ORF">EW145_g440</name>
</gene>
<comment type="subcellular location">
    <subcellularLocation>
        <location evidence="1">Membrane</location>
    </subcellularLocation>
</comment>
<evidence type="ECO:0000259" key="6">
    <source>
        <dbReference type="PROSITE" id="PS51710"/>
    </source>
</evidence>
<dbReference type="GO" id="GO:0000139">
    <property type="term" value="C:Golgi membrane"/>
    <property type="evidence" value="ECO:0007669"/>
    <property type="project" value="TreeGrafter"/>
</dbReference>
<dbReference type="InterPro" id="IPR001279">
    <property type="entry name" value="Metallo-B-lactamas"/>
</dbReference>
<dbReference type="Proteomes" id="UP000308199">
    <property type="component" value="Unassembled WGS sequence"/>
</dbReference>
<comment type="caution">
    <text evidence="7">The sequence shown here is derived from an EMBL/GenBank/DDBJ whole genome shotgun (WGS) entry which is preliminary data.</text>
</comment>
<dbReference type="EMBL" id="SGPK01000008">
    <property type="protein sequence ID" value="THH11772.1"/>
    <property type="molecule type" value="Genomic_DNA"/>
</dbReference>
<evidence type="ECO:0000256" key="2">
    <source>
        <dbReference type="ARBA" id="ARBA00022741"/>
    </source>
</evidence>
<dbReference type="OrthoDB" id="67540at2759"/>
<feature type="domain" description="OBG-type G" evidence="6">
    <location>
        <begin position="56"/>
        <end position="273"/>
    </location>
</feature>
<proteinExistence type="predicted"/>
<dbReference type="Gene3D" id="3.60.15.10">
    <property type="entry name" value="Ribonuclease Z/Hydroxyacylglutathione hydrolase-like"/>
    <property type="match status" value="1"/>
</dbReference>
<dbReference type="Pfam" id="PF04707">
    <property type="entry name" value="PRELI"/>
    <property type="match status" value="1"/>
</dbReference>
<dbReference type="InterPro" id="IPR015943">
    <property type="entry name" value="WD40/YVTN_repeat-like_dom_sf"/>
</dbReference>
<keyword evidence="3" id="KW-0472">Membrane</keyword>
<dbReference type="SUPFAM" id="SSF51197">
    <property type="entry name" value="Clavaminate synthase-like"/>
    <property type="match status" value="1"/>
</dbReference>
<dbReference type="InterPro" id="IPR040096">
    <property type="entry name" value="Ric1"/>
</dbReference>
<dbReference type="Pfam" id="PF25440">
    <property type="entry name" value="Beta-prop_RIC1_2nd"/>
    <property type="match status" value="1"/>
</dbReference>
<dbReference type="InterPro" id="IPR045001">
    <property type="entry name" value="DRG"/>
</dbReference>
<dbReference type="Gene3D" id="2.130.10.10">
    <property type="entry name" value="YVTN repeat-like/Quinoprotein amine dehydrogenase"/>
    <property type="match status" value="1"/>
</dbReference>
<name>A0A4S4LIC4_9AGAM</name>
<dbReference type="InterPro" id="IPR031167">
    <property type="entry name" value="G_OBG"/>
</dbReference>
<feature type="domain" description="PRELI/MSF1" evidence="5">
    <location>
        <begin position="667"/>
        <end position="836"/>
    </location>
</feature>
<dbReference type="InterPro" id="IPR009771">
    <property type="entry name" value="RIC1_C"/>
</dbReference>
<feature type="compositionally biased region" description="Basic and acidic residues" evidence="4">
    <location>
        <begin position="867"/>
        <end position="881"/>
    </location>
</feature>
<dbReference type="Pfam" id="PF07064">
    <property type="entry name" value="RIC1"/>
    <property type="match status" value="1"/>
</dbReference>
<dbReference type="GO" id="GO:0006886">
    <property type="term" value="P:intracellular protein transport"/>
    <property type="evidence" value="ECO:0007669"/>
    <property type="project" value="InterPro"/>
</dbReference>
<protein>
    <submittedName>
        <fullName evidence="7">Uncharacterized protein</fullName>
    </submittedName>
</protein>
<organism evidence="7 8">
    <name type="scientific">Phellinidium pouzarii</name>
    <dbReference type="NCBI Taxonomy" id="167371"/>
    <lineage>
        <taxon>Eukaryota</taxon>
        <taxon>Fungi</taxon>
        <taxon>Dikarya</taxon>
        <taxon>Basidiomycota</taxon>
        <taxon>Agaricomycotina</taxon>
        <taxon>Agaricomycetes</taxon>
        <taxon>Hymenochaetales</taxon>
        <taxon>Hymenochaetaceae</taxon>
        <taxon>Phellinidium</taxon>
    </lineage>
</organism>
<dbReference type="GO" id="GO:0005829">
    <property type="term" value="C:cytosol"/>
    <property type="evidence" value="ECO:0007669"/>
    <property type="project" value="TreeGrafter"/>
</dbReference>
<dbReference type="Gene3D" id="3.40.50.300">
    <property type="entry name" value="P-loop containing nucleotide triphosphate hydrolases"/>
    <property type="match status" value="1"/>
</dbReference>
<dbReference type="InterPro" id="IPR036866">
    <property type="entry name" value="RibonucZ/Hydroxyglut_hydro"/>
</dbReference>
<feature type="compositionally biased region" description="Polar residues" evidence="4">
    <location>
        <begin position="850"/>
        <end position="861"/>
    </location>
</feature>
<evidence type="ECO:0000313" key="7">
    <source>
        <dbReference type="EMBL" id="THH11772.1"/>
    </source>
</evidence>
<sequence length="2237" mass="250273">MHVNIRLIAIHFHQATEYHLGLLKAKLARYRAELLEPTTKSGGAGTGFDVQKSGDARIALIGFPSVGKSTFLSKMTHTESEAAAYEFTTLTAIPGVIEYSGARIQLLDLPGIVEGASQVAKTADLIIVMLDATKSLEQRKLLEIELDAVGIRLNKQKPDIVVKRKTTGGITLNTTVKLTKTDEKTIRTILAGYKMHNCDIMIREDITTDEFIDVLIGQCTRKYIPCLYVYNKIDSISLEQIDKLAREDHTVVISCEMDLNLDFLLERIWEDLDLVKVYTKKRGAHPDLTDPICLRKGATIENVCHGIHRSLAANFRYGLIWTIVIDVGKTFLASALEWFPKYGLRKIDAVLLTHAHADAMNGLDDLRGRFLFEYRTIKKKLNWWIGWTLHGDIQSYIDLYASQATFDEVRRAFPYLVSKEFASGGGDVPEFRWHIIEEKVPFECAGIMVTPFLGYEVHHGRVFSRSPPPGHLPSPTYTAPTTPISGRNSPLPPTIASPCYDHTNSVNEVGQAKPSPYFCMGFKFQDAMVYISDVSYIPEDTWSMLLAPNTLNEQKHSPTVFVLDCLRIEPHASHFGLKQAMEAVRRLGASRSYLVGFTHDMTHDDYTEIFQSVGEVKGGASTDIVRRAMDIAGDGEPQWVRPAYDGLRLLISADLFEEPPKRFLFAMRLFSQSFLYDDSWSIVSLAFFLRYPNPYASHVISCDVVSRSFTPSGTLSTTRLILKRGALPKWAPKGIVSRAESWVIEESEVDPFGKVVHCQTKNLDHVKVMQVQEYVELREAGNGKTQQTTQARFVSGFGWGLTKRIESHGLNKFKANIQRSREGVALVLQLLRESRLQTFALDTESHFSSSFYSARDPSTQMEPWPKTYDDSDKRQAEESSHSRALTRSEVAFTLLKRVNCLIYVFRRYTMYFPTSAARQLSALPSLPNLSQEPVIALCPSPSKSLFCTLTKNGLAVWRSRPAVVLAYLSRTTTSLLEHGDNASGSYLVLIYVSYDGNPSTEPYQCPPLPSSAQRHFQSGPGEALPIFSVNLSFEGVIRVDGDLLSLSPRRRYIMFSTKNPPAVQRIPWPSAGGDFDDEDAEGKYTLSGHDTWILNDYEMPWLANPNVTVVQMSYSRATGVESWITSDGRAYFVQLVEGILKPGSGSDDGEGEDQIYQPSESSTLQWQGICIHDIEPPLWVQKQKVSVVDDEYNEFDYIEPRKAVCVAINPKFSVVATGMQSGTIELANFPSFQKDIPKPHLLELPSFYGRKKPGSVCAMEWTSDGYGLAVGWDNGWAIWSVGGRCLAWAFGVDDDVDNGRFQDLFMFGLTDLFWGQGNFELLVLSKFSTTRPDGQLFVVPFAKSAVTEQQTPDNTRYAFLQMDDRVLVYRGADQPDMSVINPESDVWQHVKIPLEYLATNWPIRYSAISIDGRLIAVAGRRGLIHFSTTSGRWKLFGDSVQEQAFSVKGGLLWFHHVLIAAVELSKSYQIRLYSRDLDLSNQNVLYREILTSPVVTLSLVDNSLLVYTTDNILSHYLIVPTTETIQLHFCGSISFDGVIATPSAVRGLSWMIPNAQKQLGDPVDDLAVATVLMMVGGKLVLLRPQKAGQQEVKYDMQILADRIEFFWIHLRGIGSLENSLWGYDGRGIRVWLNALNLESHLDSEGLHDTVQESVNIPLDFYPLSCLMDKGIMIGVEHEVAMRSTLPFVLFRHTTSSHLFLHHILRTHLQSDEVQQAVSFAKHYESLVYFAHALEILLHTVVESEADAESSSAIVSDVTANGVLSKVIDFLDYFDTALDVVVGCARKTEMTRWKYLFGIVGNPKILFERCLALNKLKTAASYLLVLHNLEQLDDNKGVITLLNRALDEEDWQLCRDLLRFLHSIDDSGSALREALGQTRLLSGSPLLELRLSELSNLQSRSNFLQASPLTLQSSIETAFGSDPKALGIIIVKDLPSDYVTKRHRLLKLAERFASLEESTKEKYVDPTSRYSFGWSHGKEIMNGKPDTFKGSYYANPLVDSPVVSSHEKQNYPEYYGNNIWPSAAEEGFEGFEEAFKDLGCLVFKVGCELAAACQPFDRSLSLSELVSKQTTKARLLHYFPPSLDNPLPIEEEPIDSWCGFHLDHSLLTGLCSAMLLSHETSGSPTVVDSPSAQSGLYIRARGGDLTKVSIPTDCLAFQTGEALELATSGKLRATPHCVRVGAGKGSKHISRETFALFMQPETHQLIGRTDTGGETFGQFSKKIFNEHYHQDNRTTEVA</sequence>
<dbReference type="SUPFAM" id="SSF52540">
    <property type="entry name" value="P-loop containing nucleoside triphosphate hydrolases"/>
    <property type="match status" value="1"/>
</dbReference>